<organism evidence="8 9">
    <name type="scientific">Moraxella macacae 0408225</name>
    <dbReference type="NCBI Taxonomy" id="1230338"/>
    <lineage>
        <taxon>Bacteria</taxon>
        <taxon>Pseudomonadati</taxon>
        <taxon>Pseudomonadota</taxon>
        <taxon>Gammaproteobacteria</taxon>
        <taxon>Moraxellales</taxon>
        <taxon>Moraxellaceae</taxon>
        <taxon>Moraxella</taxon>
    </lineage>
</organism>
<dbReference type="PANTHER" id="PTHR36985">
    <property type="entry name" value="TRANSLOCATION AND ASSEMBLY MODULE SUBUNIT TAMB"/>
    <property type="match status" value="1"/>
</dbReference>
<evidence type="ECO:0000256" key="2">
    <source>
        <dbReference type="ARBA" id="ARBA00022692"/>
    </source>
</evidence>
<feature type="transmembrane region" description="Helical" evidence="6">
    <location>
        <begin position="40"/>
        <end position="59"/>
    </location>
</feature>
<keyword evidence="4 6" id="KW-0472">Membrane</keyword>
<dbReference type="eggNOG" id="COG2911">
    <property type="taxonomic scope" value="Bacteria"/>
</dbReference>
<evidence type="ECO:0000259" key="7">
    <source>
        <dbReference type="Pfam" id="PF04357"/>
    </source>
</evidence>
<dbReference type="Proteomes" id="UP000023795">
    <property type="component" value="Unassembled WGS sequence"/>
</dbReference>
<dbReference type="PANTHER" id="PTHR36985:SF1">
    <property type="entry name" value="TRANSLOCATION AND ASSEMBLY MODULE SUBUNIT TAMB"/>
    <property type="match status" value="1"/>
</dbReference>
<feature type="domain" description="Translocation and assembly module TamB C-terminal" evidence="7">
    <location>
        <begin position="1237"/>
        <end position="1586"/>
    </location>
</feature>
<dbReference type="EMBL" id="ANIN01000002">
    <property type="protein sequence ID" value="ELA08652.1"/>
    <property type="molecule type" value="Genomic_DNA"/>
</dbReference>
<sequence length="1586" mass="173429">MTDPTSQNSDNTNSTDRLDSTKHKTNWFSRWYRLSLVSKTIFFLVVGFLVMLLLIYYAVGTPKGTQFLINTAIEQTGVRLKVGEGNLRDGLWLHDIHIPNENTSDANASQIEVKVDKAFVKVGWRALLSKEVHLRQANIGKMIITNHKAPDNDDQPFQYERIALPINLTLDEVKADLVRYQQHTQEHQKDFLNIDFKQANIQDFTWFDSLIKVKSAKLAYNELLTIDKLSGKIDLQNNYPIDANTTVTIHALTDAYFDKIDGQLSGSLQSLTAKVQSRYNHSDISGVINAKPLEDKAPFDAKLTWKDMLLPYATEQGIHLKNGELVAKGVTDSINIALNTDLTGKDIPNGHYQGHANTDGNRLNIHELIATLPEGRLVSRGVIDWENRLNISLMNTADAFAIRKLLPTDIASYAPTSLSGKLALVYNAATDSDPMQVRANLRQKNGEIINAAVHQAKGENLPYHLDLNWQNLVRHNLPDIGDLDSPSGHAKITYQGTSNTQSSDKLQVNASANIVKLNLAPKGDYKINLDKIGEKITFNQLNYQGIAGQLSAKGGLNLAKNKQPLTWQIQANTKDFNANSVIDSIPFAGLTGALTAKGSLQNLAKNTARHTIEIGDVNMLGDMLASNGQPNSQSKSTNSTTKKRLNLTGFGNAQVDIKTDDKGNTQLHHLVAKFDGGLDMPNMPKGKLQLDIEGNTKQLSINKFIHQGNAGGIDAMGKLDLTQGVGWQVTAKLQNFDASYFAPNLPSQLTGTVDSDGFWHDTKQLININNMNIKGKLKNQPLIASGTLLAQLNLPKNLENLQQIFNKSVKNQSVNSIKQVVERLKADNLLVQWGDNKISATGNEQQLVASVDMSTLHQLIPQFQGMVRGGIVLKQPSNQPLPNIMVDLAGRNISMTDFQVLDMSVKGNLINLAHTPSQLQLKATGLNIANQPLKALQLQFEGTQAKHRLDIKTESTRSNVQATLKGGVDLQKNTWKGVLGNGQIGTKYAKLQQVQPTQMHLNWQNPQLQLASHCWQMANQPGQLCLNDNLSVSKQQGKVDLSLKEVDSQIFTVILPNDIAWTGKLNGSALVNWQKNHKPSVNASFYSDNGTFGTAPQSADEVATTLAYQRISVIARSTADGLKLRADLKTANNAGDGYFDALINPYKDQKPIDGTLVFQQVNLAVLKPFFPAFERLTGIGLVAGKVNGTLDQPKFVGDIEIQNASLAITGLPMRMDNLNLLGSVKGNQATIDGGFSTAGNGVGKITGTLDWAHEMQAKLKLIGENLQISQPPLVIAKVNPIFDVIVRPNRRYVKVVGAVDIAQATIRPPAASEDVVTESADVNVIDRRLAGQIDEVLRVTTPWAIDADIGVDLGKDVEFQGFGARLPLAGALHLTQRGQGSLQARGVVQVAKRSKVEVFGQNLDLNFAQIRFNGAVSNPILNMQATKEIQGTQVGVKVTNTVSKPNIMVFNNGGLTEQQAMNALVTGSLNNNSGQNTSEQDFRAKVNNTLATAGLSFGLSTTRELTNEIGRAFGLQSLTLDASGMGSDTLVSITGYITPDLLIRYGVGVFTAQPELSMRYQLTKRLYIEGKSAVNNTVDLIYSWRY</sequence>
<dbReference type="PATRIC" id="fig|1230338.3.peg.1896"/>
<reference evidence="8 9" key="1">
    <citation type="journal article" date="2013" name="Genome Announc.">
        <title>Genome Sequence of Moraxella macacae 0408225, a Novel Bacterial Species Isolated from a Cynomolgus Macaque with Epistaxis.</title>
        <authorList>
            <person name="Ladner J.T."/>
            <person name="Whitehouse C.A."/>
            <person name="Koroleva G.I."/>
            <person name="Palacios G.F."/>
        </authorList>
    </citation>
    <scope>NUCLEOTIDE SEQUENCE [LARGE SCALE GENOMIC DNA]</scope>
    <source>
        <strain evidence="8 9">0408225</strain>
    </source>
</reference>
<dbReference type="GO" id="GO:0009306">
    <property type="term" value="P:protein secretion"/>
    <property type="evidence" value="ECO:0007669"/>
    <property type="project" value="InterPro"/>
</dbReference>
<dbReference type="RefSeq" id="WP_009502210.1">
    <property type="nucleotide sequence ID" value="NZ_ANIN01000002.1"/>
</dbReference>
<feature type="region of interest" description="Disordered" evidence="5">
    <location>
        <begin position="623"/>
        <end position="643"/>
    </location>
</feature>
<gene>
    <name evidence="8" type="ORF">MOMA_08831</name>
</gene>
<dbReference type="Pfam" id="PF04357">
    <property type="entry name" value="TamB"/>
    <property type="match status" value="1"/>
</dbReference>
<accession>L2F6J5</accession>
<dbReference type="InterPro" id="IPR007452">
    <property type="entry name" value="TamB_C"/>
</dbReference>
<evidence type="ECO:0000256" key="3">
    <source>
        <dbReference type="ARBA" id="ARBA00022989"/>
    </source>
</evidence>
<proteinExistence type="predicted"/>
<dbReference type="STRING" id="1230338.MOMA_08831"/>
<dbReference type="GO" id="GO:0097347">
    <property type="term" value="C:TAM protein secretion complex"/>
    <property type="evidence" value="ECO:0007669"/>
    <property type="project" value="TreeGrafter"/>
</dbReference>
<evidence type="ECO:0000256" key="5">
    <source>
        <dbReference type="SAM" id="MobiDB-lite"/>
    </source>
</evidence>
<comment type="subcellular location">
    <subcellularLocation>
        <location evidence="1">Membrane</location>
        <topology evidence="1">Single-pass membrane protein</topology>
    </subcellularLocation>
</comment>
<protein>
    <recommendedName>
        <fullName evidence="7">Translocation and assembly module TamB C-terminal domain-containing protein</fullName>
    </recommendedName>
</protein>
<keyword evidence="3 6" id="KW-1133">Transmembrane helix</keyword>
<name>L2F6J5_9GAMM</name>
<keyword evidence="2 6" id="KW-0812">Transmembrane</keyword>
<dbReference type="GO" id="GO:0005886">
    <property type="term" value="C:plasma membrane"/>
    <property type="evidence" value="ECO:0007669"/>
    <property type="project" value="InterPro"/>
</dbReference>
<evidence type="ECO:0000313" key="8">
    <source>
        <dbReference type="EMBL" id="ELA08652.1"/>
    </source>
</evidence>
<comment type="caution">
    <text evidence="8">The sequence shown here is derived from an EMBL/GenBank/DDBJ whole genome shotgun (WGS) entry which is preliminary data.</text>
</comment>
<keyword evidence="9" id="KW-1185">Reference proteome</keyword>
<evidence type="ECO:0000256" key="6">
    <source>
        <dbReference type="SAM" id="Phobius"/>
    </source>
</evidence>
<evidence type="ECO:0000256" key="4">
    <source>
        <dbReference type="ARBA" id="ARBA00023136"/>
    </source>
</evidence>
<evidence type="ECO:0000256" key="1">
    <source>
        <dbReference type="ARBA" id="ARBA00004167"/>
    </source>
</evidence>
<dbReference type="OrthoDB" id="5555605at2"/>
<evidence type="ECO:0000313" key="9">
    <source>
        <dbReference type="Proteomes" id="UP000023795"/>
    </source>
</evidence>